<accession>A0A518FIH5</accession>
<dbReference type="AlphaFoldDB" id="A0A518FIH5"/>
<dbReference type="Proteomes" id="UP000320839">
    <property type="component" value="Chromosome"/>
</dbReference>
<gene>
    <name evidence="1" type="ORF">Pan153_07700</name>
</gene>
<organism evidence="1 2">
    <name type="scientific">Gimesia panareensis</name>
    <dbReference type="NCBI Taxonomy" id="2527978"/>
    <lineage>
        <taxon>Bacteria</taxon>
        <taxon>Pseudomonadati</taxon>
        <taxon>Planctomycetota</taxon>
        <taxon>Planctomycetia</taxon>
        <taxon>Planctomycetales</taxon>
        <taxon>Planctomycetaceae</taxon>
        <taxon>Gimesia</taxon>
    </lineage>
</organism>
<protein>
    <submittedName>
        <fullName evidence="1">Uncharacterized protein</fullName>
    </submittedName>
</protein>
<sequence length="70" mass="8252">MWGRRKLCRSRNLRGKVSNGKTTGLLIGKQKFEISDHIDKSTYHSLFVLRMLLFSMFNSELDLRQVIGWH</sequence>
<proteinExistence type="predicted"/>
<evidence type="ECO:0000313" key="1">
    <source>
        <dbReference type="EMBL" id="QDV16149.1"/>
    </source>
</evidence>
<reference evidence="1 2" key="1">
    <citation type="submission" date="2019-02" db="EMBL/GenBank/DDBJ databases">
        <title>Deep-cultivation of Planctomycetes and their phenomic and genomic characterization uncovers novel biology.</title>
        <authorList>
            <person name="Wiegand S."/>
            <person name="Jogler M."/>
            <person name="Boedeker C."/>
            <person name="Pinto D."/>
            <person name="Vollmers J."/>
            <person name="Rivas-Marin E."/>
            <person name="Kohn T."/>
            <person name="Peeters S.H."/>
            <person name="Heuer A."/>
            <person name="Rast P."/>
            <person name="Oberbeckmann S."/>
            <person name="Bunk B."/>
            <person name="Jeske O."/>
            <person name="Meyerdierks A."/>
            <person name="Storesund J.E."/>
            <person name="Kallscheuer N."/>
            <person name="Luecker S."/>
            <person name="Lage O.M."/>
            <person name="Pohl T."/>
            <person name="Merkel B.J."/>
            <person name="Hornburger P."/>
            <person name="Mueller R.-W."/>
            <person name="Bruemmer F."/>
            <person name="Labrenz M."/>
            <person name="Spormann A.M."/>
            <person name="Op den Camp H."/>
            <person name="Overmann J."/>
            <person name="Amann R."/>
            <person name="Jetten M.S.M."/>
            <person name="Mascher T."/>
            <person name="Medema M.H."/>
            <person name="Devos D.P."/>
            <person name="Kaster A.-K."/>
            <person name="Ovreas L."/>
            <person name="Rohde M."/>
            <person name="Galperin M.Y."/>
            <person name="Jogler C."/>
        </authorList>
    </citation>
    <scope>NUCLEOTIDE SEQUENCE [LARGE SCALE GENOMIC DNA]</scope>
    <source>
        <strain evidence="1 2">Pan153</strain>
    </source>
</reference>
<evidence type="ECO:0000313" key="2">
    <source>
        <dbReference type="Proteomes" id="UP000320839"/>
    </source>
</evidence>
<name>A0A518FIH5_9PLAN</name>
<dbReference type="EMBL" id="CP036317">
    <property type="protein sequence ID" value="QDV16149.1"/>
    <property type="molecule type" value="Genomic_DNA"/>
</dbReference>